<proteinExistence type="predicted"/>
<dbReference type="Proteomes" id="UP000887580">
    <property type="component" value="Unplaced"/>
</dbReference>
<protein>
    <submittedName>
        <fullName evidence="2">FLYWCH-type domain-containing protein</fullName>
    </submittedName>
</protein>
<evidence type="ECO:0000313" key="2">
    <source>
        <dbReference type="WBParaSite" id="PS1159_v2.g13694.t1"/>
    </source>
</evidence>
<dbReference type="WBParaSite" id="PS1159_v2.g13694.t1">
    <property type="protein sequence ID" value="PS1159_v2.g13694.t1"/>
    <property type="gene ID" value="PS1159_v2.g13694"/>
</dbReference>
<name>A0AC35F4C6_9BILA</name>
<reference evidence="2" key="1">
    <citation type="submission" date="2022-11" db="UniProtKB">
        <authorList>
            <consortium name="WormBaseParasite"/>
        </authorList>
    </citation>
    <scope>IDENTIFICATION</scope>
</reference>
<organism evidence="1 2">
    <name type="scientific">Panagrolaimus sp. PS1159</name>
    <dbReference type="NCBI Taxonomy" id="55785"/>
    <lineage>
        <taxon>Eukaryota</taxon>
        <taxon>Metazoa</taxon>
        <taxon>Ecdysozoa</taxon>
        <taxon>Nematoda</taxon>
        <taxon>Chromadorea</taxon>
        <taxon>Rhabditida</taxon>
        <taxon>Tylenchina</taxon>
        <taxon>Panagrolaimomorpha</taxon>
        <taxon>Panagrolaimoidea</taxon>
        <taxon>Panagrolaimidae</taxon>
        <taxon>Panagrolaimus</taxon>
    </lineage>
</organism>
<sequence length="413" mass="46018">MFILGYGLVTESCPAGTVGCRIRINKDAIDFYEYSALYDRNQYVCVHKTEFDEAKESGCLKKKNGRVRCWCHGRSNCNTAEASKALYEAFVTDDKEYFKKVIREIDSGPDVIDFTASVKTTIAPEIFKVPIIRKNSNQNNGGMLRGGNGNENSAKKPQSAASGSILMGDDEVAPFARSSGSRKVGGQKKPSDDVKDIEGESVFSKSSPGNEYHKLRHHHYRADEDKDQSSATSRGSFSNKVPAEVLRQSMLVENDFSVTLRPTIKPKTTTEIPNTKTKIIHEKNSDIHVITVGAQDQYDLQNTDTISTTKPRTLPTEITSDDLYDEEELAKLDAEYAEQQKRQNRPIPAPESPAIIQPIRMLPQEDEDVTEESPELLQGEYFDATAASAPFGKTFCSSISILLFSQFLFIRVQ</sequence>
<accession>A0AC35F4C6</accession>
<evidence type="ECO:0000313" key="1">
    <source>
        <dbReference type="Proteomes" id="UP000887580"/>
    </source>
</evidence>